<protein>
    <submittedName>
        <fullName evidence="1">Uncharacterized protein</fullName>
    </submittedName>
</protein>
<dbReference type="RefSeq" id="WP_286211761.1">
    <property type="nucleotide sequence ID" value="NZ_AP027452.1"/>
</dbReference>
<reference evidence="1" key="1">
    <citation type="submission" date="2023-03" db="EMBL/GenBank/DDBJ databases">
        <title>Draft genome sequence of a Mycolicibacterium mageritense strain H4_3_1 isolated from a hybrid biological-inorganic system reactor.</title>
        <authorList>
            <person name="Feng X."/>
            <person name="Kazama D."/>
            <person name="Sato K."/>
            <person name="Kobayashi H."/>
        </authorList>
    </citation>
    <scope>NUCLEOTIDE SEQUENCE</scope>
    <source>
        <strain evidence="1">H4_3_1</strain>
    </source>
</reference>
<gene>
    <name evidence="1" type="ORF">hbim_05348</name>
</gene>
<evidence type="ECO:0000313" key="1">
    <source>
        <dbReference type="EMBL" id="BDY31396.1"/>
    </source>
</evidence>
<dbReference type="Proteomes" id="UP001241092">
    <property type="component" value="Chromosome"/>
</dbReference>
<proteinExistence type="predicted"/>
<dbReference type="AlphaFoldDB" id="A0AAI8TYU6"/>
<organism evidence="1 2">
    <name type="scientific">Mycolicibacterium mageritense</name>
    <name type="common">Mycobacterium mageritense</name>
    <dbReference type="NCBI Taxonomy" id="53462"/>
    <lineage>
        <taxon>Bacteria</taxon>
        <taxon>Bacillati</taxon>
        <taxon>Actinomycetota</taxon>
        <taxon>Actinomycetes</taxon>
        <taxon>Mycobacteriales</taxon>
        <taxon>Mycobacteriaceae</taxon>
        <taxon>Mycolicibacterium</taxon>
    </lineage>
</organism>
<dbReference type="EMBL" id="AP027452">
    <property type="protein sequence ID" value="BDY31396.1"/>
    <property type="molecule type" value="Genomic_DNA"/>
</dbReference>
<evidence type="ECO:0000313" key="2">
    <source>
        <dbReference type="Proteomes" id="UP001241092"/>
    </source>
</evidence>
<name>A0AAI8TYU6_MYCME</name>
<sequence>MNAEDKHRHEWRLVDARPLHGVEPPTTLKEWLCDYCRERKTSEHLRT</sequence>
<accession>A0AAI8TYU6</accession>